<comment type="caution">
    <text evidence="2">The sequence shown here is derived from an EMBL/GenBank/DDBJ whole genome shotgun (WGS) entry which is preliminary data.</text>
</comment>
<feature type="transmembrane region" description="Helical" evidence="1">
    <location>
        <begin position="142"/>
        <end position="164"/>
    </location>
</feature>
<protein>
    <submittedName>
        <fullName evidence="2">Uncharacterized protein</fullName>
    </submittedName>
</protein>
<feature type="transmembrane region" description="Helical" evidence="1">
    <location>
        <begin position="60"/>
        <end position="80"/>
    </location>
</feature>
<sequence>MSITVPFLGVLLAGDLRKRPPTTRLIPDLLAATLLAAAVGIYGILVCAVTLAVAPSGTAPWLNAGTVAVGSVLVQIVAQLTGTGLGMLLRRPVVACLGTIVFPMGLWLLLSSVEALHPAQAWLTPYATVRNLLSGQMTLLTWTQWIVVLLIWGVTLNAAAATWLRRIR</sequence>
<organism evidence="2 3">
    <name type="scientific">Sphaerisporangium siamense</name>
    <dbReference type="NCBI Taxonomy" id="795645"/>
    <lineage>
        <taxon>Bacteria</taxon>
        <taxon>Bacillati</taxon>
        <taxon>Actinomycetota</taxon>
        <taxon>Actinomycetes</taxon>
        <taxon>Streptosporangiales</taxon>
        <taxon>Streptosporangiaceae</taxon>
        <taxon>Sphaerisporangium</taxon>
    </lineage>
</organism>
<feature type="transmembrane region" description="Helical" evidence="1">
    <location>
        <begin position="92"/>
        <end position="110"/>
    </location>
</feature>
<dbReference type="RefSeq" id="WP_184877790.1">
    <property type="nucleotide sequence ID" value="NZ_BOOV01000010.1"/>
</dbReference>
<keyword evidence="1" id="KW-0472">Membrane</keyword>
<dbReference type="EMBL" id="JACHND010000001">
    <property type="protein sequence ID" value="MBB4699958.1"/>
    <property type="molecule type" value="Genomic_DNA"/>
</dbReference>
<dbReference type="Proteomes" id="UP000542210">
    <property type="component" value="Unassembled WGS sequence"/>
</dbReference>
<proteinExistence type="predicted"/>
<name>A0A7W7D485_9ACTN</name>
<gene>
    <name evidence="2" type="ORF">BJ982_001502</name>
</gene>
<reference evidence="2 3" key="1">
    <citation type="submission" date="2020-08" db="EMBL/GenBank/DDBJ databases">
        <title>Sequencing the genomes of 1000 actinobacteria strains.</title>
        <authorList>
            <person name="Klenk H.-P."/>
        </authorList>
    </citation>
    <scope>NUCLEOTIDE SEQUENCE [LARGE SCALE GENOMIC DNA]</scope>
    <source>
        <strain evidence="2 3">DSM 45784</strain>
    </source>
</reference>
<accession>A0A7W7D485</accession>
<dbReference type="AlphaFoldDB" id="A0A7W7D485"/>
<keyword evidence="1" id="KW-0812">Transmembrane</keyword>
<evidence type="ECO:0000313" key="2">
    <source>
        <dbReference type="EMBL" id="MBB4699958.1"/>
    </source>
</evidence>
<feature type="transmembrane region" description="Helical" evidence="1">
    <location>
        <begin position="29"/>
        <end position="54"/>
    </location>
</feature>
<keyword evidence="1" id="KW-1133">Transmembrane helix</keyword>
<evidence type="ECO:0000256" key="1">
    <source>
        <dbReference type="SAM" id="Phobius"/>
    </source>
</evidence>
<keyword evidence="3" id="KW-1185">Reference proteome</keyword>
<evidence type="ECO:0000313" key="3">
    <source>
        <dbReference type="Proteomes" id="UP000542210"/>
    </source>
</evidence>